<dbReference type="CDD" id="cd01398">
    <property type="entry name" value="RPI_A"/>
    <property type="match status" value="1"/>
</dbReference>
<dbReference type="NCBIfam" id="NF001924">
    <property type="entry name" value="PRK00702.1"/>
    <property type="match status" value="1"/>
</dbReference>
<dbReference type="InterPro" id="IPR037171">
    <property type="entry name" value="NagB/RpiA_transferase-like"/>
</dbReference>
<dbReference type="Gene3D" id="3.30.70.260">
    <property type="match status" value="1"/>
</dbReference>
<dbReference type="GO" id="GO:0009052">
    <property type="term" value="P:pentose-phosphate shunt, non-oxidative branch"/>
    <property type="evidence" value="ECO:0007669"/>
    <property type="project" value="UniProtKB-UniRule"/>
</dbReference>
<dbReference type="EMBL" id="AYYI01000034">
    <property type="protein sequence ID" value="KRM98439.1"/>
    <property type="molecule type" value="Genomic_DNA"/>
</dbReference>
<feature type="binding site" evidence="3">
    <location>
        <begin position="97"/>
        <end position="100"/>
    </location>
    <ligand>
        <name>substrate</name>
    </ligand>
</feature>
<comment type="similarity">
    <text evidence="3">Belongs to the ribose 5-phosphate isomerase family.</text>
</comment>
<dbReference type="Gene3D" id="3.40.50.1360">
    <property type="match status" value="1"/>
</dbReference>
<dbReference type="RefSeq" id="WP_057873893.1">
    <property type="nucleotide sequence ID" value="NZ_AYYI01000034.1"/>
</dbReference>
<dbReference type="GO" id="GO:0004751">
    <property type="term" value="F:ribose-5-phosphate isomerase activity"/>
    <property type="evidence" value="ECO:0007669"/>
    <property type="project" value="UniProtKB-UniRule"/>
</dbReference>
<evidence type="ECO:0000313" key="5">
    <source>
        <dbReference type="Proteomes" id="UP000051638"/>
    </source>
</evidence>
<dbReference type="PANTHER" id="PTHR11934">
    <property type="entry name" value="RIBOSE-5-PHOSPHATE ISOMERASE"/>
    <property type="match status" value="1"/>
</dbReference>
<dbReference type="STRING" id="1423796.FC24_GL001324"/>
<dbReference type="FunFam" id="3.40.50.1360:FF:000001">
    <property type="entry name" value="Ribose-5-phosphate isomerase A"/>
    <property type="match status" value="1"/>
</dbReference>
<feature type="binding site" evidence="3">
    <location>
        <position position="124"/>
    </location>
    <ligand>
        <name>substrate</name>
    </ligand>
</feature>
<name>A0A0R2D3H1_9LACO</name>
<feature type="binding site" evidence="3">
    <location>
        <begin position="84"/>
        <end position="87"/>
    </location>
    <ligand>
        <name>substrate</name>
    </ligand>
</feature>
<evidence type="ECO:0000313" key="4">
    <source>
        <dbReference type="EMBL" id="KRM98439.1"/>
    </source>
</evidence>
<gene>
    <name evidence="3" type="primary">rpiA</name>
    <name evidence="4" type="ORF">FC24_GL001324</name>
</gene>
<dbReference type="Proteomes" id="UP000051638">
    <property type="component" value="Unassembled WGS sequence"/>
</dbReference>
<dbReference type="SUPFAM" id="SSF75445">
    <property type="entry name" value="D-ribose-5-phosphate isomerase (RpiA), lid domain"/>
    <property type="match status" value="1"/>
</dbReference>
<dbReference type="HAMAP" id="MF_00170">
    <property type="entry name" value="Rib_5P_isom_A"/>
    <property type="match status" value="1"/>
</dbReference>
<evidence type="ECO:0000256" key="2">
    <source>
        <dbReference type="ARBA" id="ARBA00023235"/>
    </source>
</evidence>
<accession>A0A0R2D3H1</accession>
<comment type="catalytic activity">
    <reaction evidence="1 3">
        <text>aldehydo-D-ribose 5-phosphate = D-ribulose 5-phosphate</text>
        <dbReference type="Rhea" id="RHEA:14657"/>
        <dbReference type="ChEBI" id="CHEBI:58121"/>
        <dbReference type="ChEBI" id="CHEBI:58273"/>
        <dbReference type="EC" id="5.3.1.6"/>
    </reaction>
</comment>
<dbReference type="EC" id="5.3.1.6" evidence="3"/>
<dbReference type="PATRIC" id="fig|1423796.3.peg.1350"/>
<keyword evidence="5" id="KW-1185">Reference proteome</keyword>
<keyword evidence="2 3" id="KW-0413">Isomerase</keyword>
<evidence type="ECO:0000256" key="3">
    <source>
        <dbReference type="HAMAP-Rule" id="MF_00170"/>
    </source>
</evidence>
<dbReference type="AlphaFoldDB" id="A0A0R2D3H1"/>
<organism evidence="4 5">
    <name type="scientific">Loigolactobacillus rennini DSM 20253</name>
    <dbReference type="NCBI Taxonomy" id="1423796"/>
    <lineage>
        <taxon>Bacteria</taxon>
        <taxon>Bacillati</taxon>
        <taxon>Bacillota</taxon>
        <taxon>Bacilli</taxon>
        <taxon>Lactobacillales</taxon>
        <taxon>Lactobacillaceae</taxon>
        <taxon>Loigolactobacillus</taxon>
    </lineage>
</organism>
<sequence>MNQDQLKKMVGELAATYVKDGMVVGLGTGSTVKFMVDALGQRVAKEGLNIVGVPTSDRTADQGRHLGIPIKNVDEVDQIDLTIDGADQINADFQGIKGGGAAHLFEKIVAINSKRNMWIVDQSKMVQTLGSFPLPLEVIPYGSQQLFKRLAAKGLKPVFREQNGQRVLTDSKNYIIDLHLGEIKAPFELAQYLNRQVGLVEHGLFLNVVNTVIVGYDDGPKVLQAPERPSYQQVQQN</sequence>
<protein>
    <recommendedName>
        <fullName evidence="3">Ribose-5-phosphate isomerase A</fullName>
        <ecNumber evidence="3">5.3.1.6</ecNumber>
    </recommendedName>
    <alternativeName>
        <fullName evidence="3">Phosphoriboisomerase A</fullName>
        <shortName evidence="3">PRI</shortName>
    </alternativeName>
</protein>
<comment type="pathway">
    <text evidence="3">Carbohydrate degradation; pentose phosphate pathway; D-ribose 5-phosphate from D-ribulose 5-phosphate (non-oxidative stage): step 1/1.</text>
</comment>
<dbReference type="InterPro" id="IPR004788">
    <property type="entry name" value="Ribose5P_isomerase_type_A"/>
</dbReference>
<dbReference type="OrthoDB" id="5870696at2"/>
<dbReference type="SUPFAM" id="SSF100950">
    <property type="entry name" value="NagB/RpiA/CoA transferase-like"/>
    <property type="match status" value="1"/>
</dbReference>
<dbReference type="Pfam" id="PF06026">
    <property type="entry name" value="Rib_5-P_isom_A"/>
    <property type="match status" value="1"/>
</dbReference>
<evidence type="ECO:0000256" key="1">
    <source>
        <dbReference type="ARBA" id="ARBA00001713"/>
    </source>
</evidence>
<feature type="binding site" evidence="3">
    <location>
        <begin position="28"/>
        <end position="31"/>
    </location>
    <ligand>
        <name>substrate</name>
    </ligand>
</feature>
<feature type="active site" description="Proton acceptor" evidence="3">
    <location>
        <position position="106"/>
    </location>
</feature>
<comment type="function">
    <text evidence="3">Catalyzes the reversible conversion of ribose-5-phosphate to ribulose 5-phosphate.</text>
</comment>
<dbReference type="PANTHER" id="PTHR11934:SF0">
    <property type="entry name" value="RIBOSE-5-PHOSPHATE ISOMERASE"/>
    <property type="match status" value="1"/>
</dbReference>
<reference evidence="4 5" key="1">
    <citation type="journal article" date="2015" name="Genome Announc.">
        <title>Expanding the biotechnology potential of lactobacilli through comparative genomics of 213 strains and associated genera.</title>
        <authorList>
            <person name="Sun Z."/>
            <person name="Harris H.M."/>
            <person name="McCann A."/>
            <person name="Guo C."/>
            <person name="Argimon S."/>
            <person name="Zhang W."/>
            <person name="Yang X."/>
            <person name="Jeffery I.B."/>
            <person name="Cooney J.C."/>
            <person name="Kagawa T.F."/>
            <person name="Liu W."/>
            <person name="Song Y."/>
            <person name="Salvetti E."/>
            <person name="Wrobel A."/>
            <person name="Rasinkangas P."/>
            <person name="Parkhill J."/>
            <person name="Rea M.C."/>
            <person name="O'Sullivan O."/>
            <person name="Ritari J."/>
            <person name="Douillard F.P."/>
            <person name="Paul Ross R."/>
            <person name="Yang R."/>
            <person name="Briner A.E."/>
            <person name="Felis G.E."/>
            <person name="de Vos W.M."/>
            <person name="Barrangou R."/>
            <person name="Klaenhammer T.R."/>
            <person name="Caufield P.W."/>
            <person name="Cui Y."/>
            <person name="Zhang H."/>
            <person name="O'Toole P.W."/>
        </authorList>
    </citation>
    <scope>NUCLEOTIDE SEQUENCE [LARGE SCALE GENOMIC DNA]</scope>
    <source>
        <strain evidence="4 5">DSM 20253</strain>
    </source>
</reference>
<comment type="caution">
    <text evidence="4">The sequence shown here is derived from an EMBL/GenBank/DDBJ whole genome shotgun (WGS) entry which is preliminary data.</text>
</comment>
<proteinExistence type="inferred from homology"/>
<dbReference type="UniPathway" id="UPA00115">
    <property type="reaction ID" value="UER00412"/>
</dbReference>
<dbReference type="NCBIfam" id="TIGR00021">
    <property type="entry name" value="rpiA"/>
    <property type="match status" value="1"/>
</dbReference>
<dbReference type="GO" id="GO:0006014">
    <property type="term" value="P:D-ribose metabolic process"/>
    <property type="evidence" value="ECO:0007669"/>
    <property type="project" value="TreeGrafter"/>
</dbReference>
<dbReference type="InterPro" id="IPR020672">
    <property type="entry name" value="Ribose5P_isomerase_typA_subgr"/>
</dbReference>
<dbReference type="GO" id="GO:0005829">
    <property type="term" value="C:cytosol"/>
    <property type="evidence" value="ECO:0007669"/>
    <property type="project" value="TreeGrafter"/>
</dbReference>
<comment type="subunit">
    <text evidence="3">Homodimer.</text>
</comment>